<dbReference type="Proteomes" id="UP000199664">
    <property type="component" value="Unassembled WGS sequence"/>
</dbReference>
<dbReference type="InterPro" id="IPR050563">
    <property type="entry name" value="4-hydroxybenzoyl-CoA_TE"/>
</dbReference>
<dbReference type="AlphaFoldDB" id="A0A1H7SQ53"/>
<dbReference type="PANTHER" id="PTHR31793:SF27">
    <property type="entry name" value="NOVEL THIOESTERASE SUPERFAMILY DOMAIN AND SAPOSIN A-TYPE DOMAIN CONTAINING PROTEIN (0610012H03RIK)"/>
    <property type="match status" value="1"/>
</dbReference>
<dbReference type="InterPro" id="IPR029069">
    <property type="entry name" value="HotDog_dom_sf"/>
</dbReference>
<sequence>MSEKPVRLGRADFRLFRTIPTRWADNDVFGHVNNVIYYNWFDTVVNAWLIEQGFLDVKDSRIVGLVVGTRCDYFESVAFPEVVEGALAVEKLGRSSVTYRIGIFRQGGQLTAAQGLFTHVYVERGPQTPVPIPAKLRAAMAEIGVG</sequence>
<dbReference type="InterPro" id="IPR006683">
    <property type="entry name" value="Thioestr_dom"/>
</dbReference>
<evidence type="ECO:0000259" key="3">
    <source>
        <dbReference type="Pfam" id="PF03061"/>
    </source>
</evidence>
<keyword evidence="2 4" id="KW-0378">Hydrolase</keyword>
<reference evidence="5" key="1">
    <citation type="submission" date="2016-10" db="EMBL/GenBank/DDBJ databases">
        <authorList>
            <person name="Varghese N."/>
            <person name="Submissions S."/>
        </authorList>
    </citation>
    <scope>NUCLEOTIDE SEQUENCE [LARGE SCALE GENOMIC DNA]</scope>
    <source>
        <strain evidence="5">LMG 26383,CCUG 61248,R- 45681</strain>
    </source>
</reference>
<dbReference type="CDD" id="cd00586">
    <property type="entry name" value="4HBT"/>
    <property type="match status" value="1"/>
</dbReference>
<feature type="domain" description="Thioesterase" evidence="3">
    <location>
        <begin position="29"/>
        <end position="111"/>
    </location>
</feature>
<dbReference type="PANTHER" id="PTHR31793">
    <property type="entry name" value="4-HYDROXYBENZOYL-COA THIOESTERASE FAMILY MEMBER"/>
    <property type="match status" value="1"/>
</dbReference>
<dbReference type="Pfam" id="PF03061">
    <property type="entry name" value="4HBT"/>
    <property type="match status" value="1"/>
</dbReference>
<evidence type="ECO:0000313" key="5">
    <source>
        <dbReference type="Proteomes" id="UP000199664"/>
    </source>
</evidence>
<dbReference type="OrthoDB" id="9799036at2"/>
<organism evidence="4 5">
    <name type="scientific">Bosea lupini</name>
    <dbReference type="NCBI Taxonomy" id="1036779"/>
    <lineage>
        <taxon>Bacteria</taxon>
        <taxon>Pseudomonadati</taxon>
        <taxon>Pseudomonadota</taxon>
        <taxon>Alphaproteobacteria</taxon>
        <taxon>Hyphomicrobiales</taxon>
        <taxon>Boseaceae</taxon>
        <taxon>Bosea</taxon>
    </lineage>
</organism>
<keyword evidence="5" id="KW-1185">Reference proteome</keyword>
<gene>
    <name evidence="4" type="ORF">SAMN04515666_105160</name>
</gene>
<evidence type="ECO:0000256" key="1">
    <source>
        <dbReference type="ARBA" id="ARBA00005953"/>
    </source>
</evidence>
<name>A0A1H7SQ53_9HYPH</name>
<dbReference type="GO" id="GO:0047617">
    <property type="term" value="F:fatty acyl-CoA hydrolase activity"/>
    <property type="evidence" value="ECO:0007669"/>
    <property type="project" value="TreeGrafter"/>
</dbReference>
<dbReference type="STRING" id="1036779.SAMN04515666_105160"/>
<evidence type="ECO:0000313" key="4">
    <source>
        <dbReference type="EMBL" id="SEL74653.1"/>
    </source>
</evidence>
<accession>A0A1H7SQ53</accession>
<dbReference type="SUPFAM" id="SSF54637">
    <property type="entry name" value="Thioesterase/thiol ester dehydrase-isomerase"/>
    <property type="match status" value="1"/>
</dbReference>
<proteinExistence type="inferred from homology"/>
<comment type="similarity">
    <text evidence="1">Belongs to the 4-hydroxybenzoyl-CoA thioesterase family.</text>
</comment>
<dbReference type="Gene3D" id="3.10.129.10">
    <property type="entry name" value="Hotdog Thioesterase"/>
    <property type="match status" value="1"/>
</dbReference>
<dbReference type="EMBL" id="FOAN01000005">
    <property type="protein sequence ID" value="SEL74653.1"/>
    <property type="molecule type" value="Genomic_DNA"/>
</dbReference>
<evidence type="ECO:0000256" key="2">
    <source>
        <dbReference type="ARBA" id="ARBA00022801"/>
    </source>
</evidence>
<protein>
    <submittedName>
        <fullName evidence="4">Acyl-CoA thioester hydrolase</fullName>
    </submittedName>
</protein>
<dbReference type="RefSeq" id="WP_091836395.1">
    <property type="nucleotide sequence ID" value="NZ_FOAN01000005.1"/>
</dbReference>